<reference evidence="3" key="1">
    <citation type="submission" date="2017-06" db="EMBL/GenBank/DDBJ databases">
        <authorList>
            <person name="Varghese N."/>
            <person name="Submissions S."/>
        </authorList>
    </citation>
    <scope>NUCLEOTIDE SEQUENCE [LARGE SCALE GENOMIC DNA]</scope>
    <source>
        <strain evidence="3">JAD2</strain>
    </source>
</reference>
<dbReference type="AlphaFoldDB" id="A0A212QNV7"/>
<organism evidence="2 3">
    <name type="scientific">Thermoflexus hugenholtzii JAD2</name>
    <dbReference type="NCBI Taxonomy" id="877466"/>
    <lineage>
        <taxon>Bacteria</taxon>
        <taxon>Bacillati</taxon>
        <taxon>Chloroflexota</taxon>
        <taxon>Thermoflexia</taxon>
        <taxon>Thermoflexales</taxon>
        <taxon>Thermoflexaceae</taxon>
        <taxon>Thermoflexus</taxon>
    </lineage>
</organism>
<dbReference type="Proteomes" id="UP000197025">
    <property type="component" value="Unassembled WGS sequence"/>
</dbReference>
<dbReference type="OrthoDB" id="139813at2"/>
<dbReference type="EMBL" id="FYEK01000012">
    <property type="protein sequence ID" value="SNB61027.1"/>
    <property type="molecule type" value="Genomic_DNA"/>
</dbReference>
<protein>
    <submittedName>
        <fullName evidence="2">Periplasmic component of the Tol biopolymer transport system</fullName>
    </submittedName>
</protein>
<dbReference type="PANTHER" id="PTHR36842">
    <property type="entry name" value="PROTEIN TOLB HOMOLOG"/>
    <property type="match status" value="1"/>
</dbReference>
<dbReference type="InterPro" id="IPR011990">
    <property type="entry name" value="TPR-like_helical_dom_sf"/>
</dbReference>
<comment type="similarity">
    <text evidence="1">Belongs to the TolB family.</text>
</comment>
<dbReference type="InterPro" id="IPR011042">
    <property type="entry name" value="6-blade_b-propeller_TolB-like"/>
</dbReference>
<dbReference type="Gene3D" id="1.25.40.10">
    <property type="entry name" value="Tetratricopeptide repeat domain"/>
    <property type="match status" value="1"/>
</dbReference>
<dbReference type="InParanoid" id="A0A212QNV7"/>
<keyword evidence="3" id="KW-1185">Reference proteome</keyword>
<dbReference type="PANTHER" id="PTHR36842:SF1">
    <property type="entry name" value="PROTEIN TOLB"/>
    <property type="match status" value="1"/>
</dbReference>
<dbReference type="SUPFAM" id="SSF48452">
    <property type="entry name" value="TPR-like"/>
    <property type="match status" value="1"/>
</dbReference>
<dbReference type="InterPro" id="IPR011659">
    <property type="entry name" value="WD40"/>
</dbReference>
<evidence type="ECO:0000256" key="1">
    <source>
        <dbReference type="ARBA" id="ARBA00009820"/>
    </source>
</evidence>
<dbReference type="Gene3D" id="2.120.10.30">
    <property type="entry name" value="TolB, C-terminal domain"/>
    <property type="match status" value="1"/>
</dbReference>
<gene>
    <name evidence="2" type="ORF">SAMN02746019_00026560</name>
</gene>
<accession>A0A212QNV7</accession>
<proteinExistence type="inferred from homology"/>
<dbReference type="RefSeq" id="WP_143597502.1">
    <property type="nucleotide sequence ID" value="NZ_FYEK01000012.1"/>
</dbReference>
<dbReference type="Pfam" id="PF07676">
    <property type="entry name" value="PD40"/>
    <property type="match status" value="3"/>
</dbReference>
<dbReference type="Gene3D" id="2.120.10.60">
    <property type="entry name" value="Tricorn protease N-terminal domain"/>
    <property type="match status" value="1"/>
</dbReference>
<name>A0A212QNV7_9CHLR</name>
<sequence>MTRSRRMRRGLAGASMALFSLALIGGMALAGWRMGWEHGKAEQARRIQATADAAVRQAMDLLDAGQEERALAFLEAAARLRPGDPTVEAARVEAQRRIAARPTPTSLPPEILLEDAFQTARKAYEAGDLPRAVELLLQIRNRDPAFRATEVTSLLREAALRHGMRLLQDPEDRIAEGLFYLDQAARLGPLPPEAATAYRLAALYLAARDTWGVNWPETIQRFQELYRLAPGYRDVARRLFQAHVAYGDLLAAQGESCPAEAQYQAALRLFADPTVQTKAQEAGAHCLQATPTPIPGSLPGGGTPLPPPIPVGRLAYALYDPELGTSVLYVIEASGRGFRVAVGADQPAWQPGGRRLAYRVAGVGLFLRDLESGETVQIAGPGAAWPTWAPDGQHLAFMDGTGGIRILNLQEPGQAQRIATGRFPAWSAQGTLIWTGCAAGGCGLLLLPPGASAPVRLSQHPNDLQATWAPDGSAMVYTTDVQGSWDLVIATPQGFFRALTSGGGQEIGPAWSPDGGWIAYLSDADGRWGVYLIPAAGGTPRKILDLGERLPDPLSQRVAWGP</sequence>
<dbReference type="SUPFAM" id="SSF82171">
    <property type="entry name" value="DPP6 N-terminal domain-like"/>
    <property type="match status" value="1"/>
</dbReference>
<evidence type="ECO:0000313" key="3">
    <source>
        <dbReference type="Proteomes" id="UP000197025"/>
    </source>
</evidence>
<evidence type="ECO:0000313" key="2">
    <source>
        <dbReference type="EMBL" id="SNB61027.1"/>
    </source>
</evidence>